<evidence type="ECO:0000313" key="2">
    <source>
        <dbReference type="EMBL" id="QUD87948.1"/>
    </source>
</evidence>
<dbReference type="AlphaFoldDB" id="A0A975IUM3"/>
<protein>
    <submittedName>
        <fullName evidence="2">Alpha/beta hydrolase</fullName>
    </submittedName>
</protein>
<dbReference type="GO" id="GO:0016787">
    <property type="term" value="F:hydrolase activity"/>
    <property type="evidence" value="ECO:0007669"/>
    <property type="project" value="UniProtKB-KW"/>
</dbReference>
<proteinExistence type="predicted"/>
<dbReference type="KEGG" id="caul:KCG34_23400"/>
<organism evidence="2 3">
    <name type="scientific">Phenylobacterium montanum</name>
    <dbReference type="NCBI Taxonomy" id="2823693"/>
    <lineage>
        <taxon>Bacteria</taxon>
        <taxon>Pseudomonadati</taxon>
        <taxon>Pseudomonadota</taxon>
        <taxon>Alphaproteobacteria</taxon>
        <taxon>Caulobacterales</taxon>
        <taxon>Caulobacteraceae</taxon>
        <taxon>Phenylobacterium</taxon>
    </lineage>
</organism>
<sequence length="339" mass="36572">MLVLSFRDMSTPQASAVTSAAVYELDVDGPAFSWNPPPKLTLVDWDQVKAAWRGKHVCFVVHGFNVGRDNGYTSFGCASQEMAPDGALPGMGAPGPWDLTASGIDVAVPVLWAGDWYLPINYPFLLPDVRLTGAHFADLILSAATQMSRVSFVSHSMGARVVLETVQQTLAKAAKKGYRTPRFDTALLTAAAASDEVLDDPNYALAVAAIERFVVVSSRADRVLSLAFPPGNAVEQALWPNDPGADAALGRYGPRLKTGSAALGKTEWYEIPQGTGDPRFNQGHEDYFPWPWQDPPDPVFPNGWSRKRVDIGLISQAVLDNGTPAWPPAKPVTPRASDD</sequence>
<dbReference type="InterPro" id="IPR010297">
    <property type="entry name" value="DUF900_hydrolase"/>
</dbReference>
<evidence type="ECO:0000313" key="3">
    <source>
        <dbReference type="Proteomes" id="UP000676409"/>
    </source>
</evidence>
<dbReference type="RefSeq" id="WP_211937999.1">
    <property type="nucleotide sequence ID" value="NZ_CP073078.1"/>
</dbReference>
<dbReference type="Pfam" id="PF05990">
    <property type="entry name" value="DUF900"/>
    <property type="match status" value="1"/>
</dbReference>
<accession>A0A975IUM3</accession>
<gene>
    <name evidence="2" type="ORF">KCG34_23400</name>
</gene>
<keyword evidence="3" id="KW-1185">Reference proteome</keyword>
<feature type="region of interest" description="Disordered" evidence="1">
    <location>
        <begin position="320"/>
        <end position="339"/>
    </location>
</feature>
<keyword evidence="2" id="KW-0378">Hydrolase</keyword>
<evidence type="ECO:0000256" key="1">
    <source>
        <dbReference type="SAM" id="MobiDB-lite"/>
    </source>
</evidence>
<reference evidence="2" key="1">
    <citation type="submission" date="2021-04" db="EMBL/GenBank/DDBJ databases">
        <title>The complete genome sequence of Caulobacter sp. S6.</title>
        <authorList>
            <person name="Tang Y."/>
            <person name="Ouyang W."/>
            <person name="Liu Q."/>
            <person name="Huang B."/>
            <person name="Guo Z."/>
            <person name="Lei P."/>
        </authorList>
    </citation>
    <scope>NUCLEOTIDE SEQUENCE</scope>
    <source>
        <strain evidence="2">S6</strain>
    </source>
</reference>
<dbReference type="Proteomes" id="UP000676409">
    <property type="component" value="Chromosome"/>
</dbReference>
<name>A0A975IUM3_9CAUL</name>
<dbReference type="EMBL" id="CP073078">
    <property type="protein sequence ID" value="QUD87948.1"/>
    <property type="molecule type" value="Genomic_DNA"/>
</dbReference>